<keyword evidence="3" id="KW-0732">Signal</keyword>
<feature type="domain" description="Protein kinase" evidence="4">
    <location>
        <begin position="402"/>
        <end position="673"/>
    </location>
</feature>
<dbReference type="InterPro" id="IPR000719">
    <property type="entry name" value="Prot_kinase_dom"/>
</dbReference>
<dbReference type="EMBL" id="JAKCXM010000597">
    <property type="protein sequence ID" value="KAJ0392635.1"/>
    <property type="molecule type" value="Genomic_DNA"/>
</dbReference>
<reference evidence="5" key="1">
    <citation type="submission" date="2021-12" db="EMBL/GenBank/DDBJ databases">
        <title>Prjna785345.</title>
        <authorList>
            <person name="Rujirawat T."/>
            <person name="Krajaejun T."/>
        </authorList>
    </citation>
    <scope>NUCLEOTIDE SEQUENCE</scope>
    <source>
        <strain evidence="5">Pi057C3</strain>
    </source>
</reference>
<dbReference type="SUPFAM" id="SSF56112">
    <property type="entry name" value="Protein kinase-like (PK-like)"/>
    <property type="match status" value="1"/>
</dbReference>
<feature type="transmembrane region" description="Helical" evidence="2">
    <location>
        <begin position="914"/>
        <end position="932"/>
    </location>
</feature>
<dbReference type="InterPro" id="IPR051681">
    <property type="entry name" value="Ser/Thr_Kinases-Pseudokinases"/>
</dbReference>
<keyword evidence="2" id="KW-0812">Transmembrane</keyword>
<dbReference type="PANTHER" id="PTHR44329">
    <property type="entry name" value="SERINE/THREONINE-PROTEIN KINASE TNNI3K-RELATED"/>
    <property type="match status" value="1"/>
</dbReference>
<keyword evidence="2" id="KW-1133">Transmembrane helix</keyword>
<comment type="caution">
    <text evidence="5">The sequence shown here is derived from an EMBL/GenBank/DDBJ whole genome shotgun (WGS) entry which is preliminary data.</text>
</comment>
<organism evidence="5 6">
    <name type="scientific">Pythium insidiosum</name>
    <name type="common">Pythiosis disease agent</name>
    <dbReference type="NCBI Taxonomy" id="114742"/>
    <lineage>
        <taxon>Eukaryota</taxon>
        <taxon>Sar</taxon>
        <taxon>Stramenopiles</taxon>
        <taxon>Oomycota</taxon>
        <taxon>Peronosporomycetes</taxon>
        <taxon>Pythiales</taxon>
        <taxon>Pythiaceae</taxon>
        <taxon>Pythium</taxon>
    </lineage>
</organism>
<feature type="transmembrane region" description="Helical" evidence="2">
    <location>
        <begin position="279"/>
        <end position="301"/>
    </location>
</feature>
<dbReference type="InterPro" id="IPR008271">
    <property type="entry name" value="Ser/Thr_kinase_AS"/>
</dbReference>
<dbReference type="Gene3D" id="3.30.200.20">
    <property type="entry name" value="Phosphorylase Kinase, domain 1"/>
    <property type="match status" value="1"/>
</dbReference>
<name>A0AAD5LB93_PYTIN</name>
<dbReference type="PANTHER" id="PTHR44329:SF214">
    <property type="entry name" value="PROTEIN KINASE DOMAIN-CONTAINING PROTEIN"/>
    <property type="match status" value="1"/>
</dbReference>
<evidence type="ECO:0000256" key="3">
    <source>
        <dbReference type="SAM" id="SignalP"/>
    </source>
</evidence>
<dbReference type="Pfam" id="PF07714">
    <property type="entry name" value="PK_Tyr_Ser-Thr"/>
    <property type="match status" value="1"/>
</dbReference>
<feature type="compositionally biased region" description="Polar residues" evidence="1">
    <location>
        <begin position="339"/>
        <end position="352"/>
    </location>
</feature>
<dbReference type="GO" id="GO:0005524">
    <property type="term" value="F:ATP binding"/>
    <property type="evidence" value="ECO:0007669"/>
    <property type="project" value="InterPro"/>
</dbReference>
<dbReference type="InterPro" id="IPR011009">
    <property type="entry name" value="Kinase-like_dom_sf"/>
</dbReference>
<sequence length="997" mass="110111">MHSSQSPRRFLRSLVAAVALLLGLLGAARQVDGRQDITAQFYKLYQQRSVPPPLSFLPDPIPETVLKRIRGKKFTEFSTALQRALLWDVGLVATGDADRNAYVQVLVPCGSTMNDIFLPRDTISEKAGCGSVNCNAQILTYTLSNCSGFKIQPLTKCAITESEPVTASSSNPLWMQDGQIDAEPLFQVFVHSTGPSALYTIQEKPKLQLTDDRSSCPNKASFIIPCRRISASDGDAWCAPESGALVDLWIREEMSGRSADGTKHSGESSSSSTSATANLYLVLLIASIAVSVFLAVALYLTRRRLHSSGSMTPRGSSFLGYQVGAGYDRHDSSRRLQAPRTTGLPSERSSAATVDKAQAMRSPAGATDVVGTNAQWCARSRELAEFVADQELALKFIEFSELRLISLIAKGANGEVWRGEYAGECVAIKRLLPEKRQDLGSLECFTREIRLASALEHPNIVKLIGVSWGALPDLCIVSELMVIGDLAHFLVSKESRNLTWKKEKLALALDIANALVYLHSLMPVIIHRDLKSLNVLVNEKLEAKLSDFGLSRERTFDETMTGGVGTLLWTAPEVLRGDRYSEKADIYSYGVVLSELDTCLPPYSLNEEVARAKHKNAQLLPMIRNGKIKPRFRHNAPQALLDLALSCLDVSPDNRPPAMQIVYLLRSKVLPTLERYTATKDLALLTYTQSTSRWQLAAVVSLYLVWYLCKKSWRLEHSLRCKLARCFRLAVMLGPCAITRSAPVVLLQASQTIVYPALSILYPTPVEVAISGFEIAVCMYQTALTQHNPTVRTTSVIMGVDELQSLLAVQFFTDRSTSVTEATLLLTPEPLDPSDTMISAAPTKANDAVLVRQALEIAQVAENILLTEYYEVALPVVNGLFLALVVALESSRYHPTLCGLQRHPGRLARALQNLALYSGLQGLTVVLMMLVMQKRYRLSSLAQLAFVLERHMWSLQGKLLVWLPTLFFFSVVHYGNDFSFQFDAEKRLRDGCRGDLD</sequence>
<feature type="signal peptide" evidence="3">
    <location>
        <begin position="1"/>
        <end position="33"/>
    </location>
</feature>
<evidence type="ECO:0000313" key="5">
    <source>
        <dbReference type="EMBL" id="KAJ0392635.1"/>
    </source>
</evidence>
<keyword evidence="6" id="KW-1185">Reference proteome</keyword>
<gene>
    <name evidence="5" type="ORF">P43SY_010013</name>
</gene>
<evidence type="ECO:0000313" key="6">
    <source>
        <dbReference type="Proteomes" id="UP001209570"/>
    </source>
</evidence>
<accession>A0AAD5LB93</accession>
<proteinExistence type="predicted"/>
<dbReference type="Gene3D" id="1.10.510.10">
    <property type="entry name" value="Transferase(Phosphotransferase) domain 1"/>
    <property type="match status" value="1"/>
</dbReference>
<evidence type="ECO:0000259" key="4">
    <source>
        <dbReference type="PROSITE" id="PS50011"/>
    </source>
</evidence>
<dbReference type="PROSITE" id="PS00108">
    <property type="entry name" value="PROTEIN_KINASE_ST"/>
    <property type="match status" value="1"/>
</dbReference>
<dbReference type="GO" id="GO:0004674">
    <property type="term" value="F:protein serine/threonine kinase activity"/>
    <property type="evidence" value="ECO:0007669"/>
    <property type="project" value="TreeGrafter"/>
</dbReference>
<dbReference type="InterPro" id="IPR001245">
    <property type="entry name" value="Ser-Thr/Tyr_kinase_cat_dom"/>
</dbReference>
<evidence type="ECO:0000256" key="2">
    <source>
        <dbReference type="SAM" id="Phobius"/>
    </source>
</evidence>
<protein>
    <recommendedName>
        <fullName evidence="4">Protein kinase domain-containing protein</fullName>
    </recommendedName>
</protein>
<dbReference type="SMART" id="SM00220">
    <property type="entry name" value="S_TKc"/>
    <property type="match status" value="1"/>
</dbReference>
<feature type="chain" id="PRO_5042053360" description="Protein kinase domain-containing protein" evidence="3">
    <location>
        <begin position="34"/>
        <end position="997"/>
    </location>
</feature>
<dbReference type="AlphaFoldDB" id="A0AAD5LB93"/>
<dbReference type="Proteomes" id="UP001209570">
    <property type="component" value="Unassembled WGS sequence"/>
</dbReference>
<feature type="transmembrane region" description="Helical" evidence="2">
    <location>
        <begin position="959"/>
        <end position="976"/>
    </location>
</feature>
<dbReference type="CDD" id="cd13999">
    <property type="entry name" value="STKc_MAP3K-like"/>
    <property type="match status" value="1"/>
</dbReference>
<evidence type="ECO:0000256" key="1">
    <source>
        <dbReference type="SAM" id="MobiDB-lite"/>
    </source>
</evidence>
<dbReference type="PROSITE" id="PS50011">
    <property type="entry name" value="PROTEIN_KINASE_DOM"/>
    <property type="match status" value="1"/>
</dbReference>
<keyword evidence="2" id="KW-0472">Membrane</keyword>
<feature type="region of interest" description="Disordered" evidence="1">
    <location>
        <begin position="329"/>
        <end position="355"/>
    </location>
</feature>